<dbReference type="Gene3D" id="3.80.10.10">
    <property type="entry name" value="Ribonuclease Inhibitor"/>
    <property type="match status" value="2"/>
</dbReference>
<keyword evidence="3 6" id="KW-0732">Signal</keyword>
<evidence type="ECO:0000256" key="4">
    <source>
        <dbReference type="ARBA" id="ARBA00022737"/>
    </source>
</evidence>
<reference evidence="7" key="1">
    <citation type="submission" date="2021-01" db="UniProtKB">
        <authorList>
            <consortium name="EnsemblPlants"/>
        </authorList>
    </citation>
    <scope>IDENTIFICATION</scope>
</reference>
<dbReference type="GO" id="GO:0016020">
    <property type="term" value="C:membrane"/>
    <property type="evidence" value="ECO:0007669"/>
    <property type="project" value="UniProtKB-SubCell"/>
</dbReference>
<evidence type="ECO:0000256" key="3">
    <source>
        <dbReference type="ARBA" id="ARBA00022729"/>
    </source>
</evidence>
<keyword evidence="5" id="KW-0472">Membrane</keyword>
<evidence type="ECO:0000256" key="5">
    <source>
        <dbReference type="ARBA" id="ARBA00023136"/>
    </source>
</evidence>
<dbReference type="Pfam" id="PF00560">
    <property type="entry name" value="LRR_1"/>
    <property type="match status" value="2"/>
</dbReference>
<dbReference type="OMA" id="ASECHGG"/>
<keyword evidence="4" id="KW-0677">Repeat</keyword>
<organism evidence="7 8">
    <name type="scientific">Kalanchoe fedtschenkoi</name>
    <name type="common">Lavender scallops</name>
    <name type="synonym">South American air plant</name>
    <dbReference type="NCBI Taxonomy" id="63787"/>
    <lineage>
        <taxon>Eukaryota</taxon>
        <taxon>Viridiplantae</taxon>
        <taxon>Streptophyta</taxon>
        <taxon>Embryophyta</taxon>
        <taxon>Tracheophyta</taxon>
        <taxon>Spermatophyta</taxon>
        <taxon>Magnoliopsida</taxon>
        <taxon>eudicotyledons</taxon>
        <taxon>Gunneridae</taxon>
        <taxon>Pentapetalae</taxon>
        <taxon>Saxifragales</taxon>
        <taxon>Crassulaceae</taxon>
        <taxon>Kalanchoe</taxon>
    </lineage>
</organism>
<dbReference type="SUPFAM" id="SSF52058">
    <property type="entry name" value="L domain-like"/>
    <property type="match status" value="1"/>
</dbReference>
<evidence type="ECO:0000256" key="6">
    <source>
        <dbReference type="SAM" id="SignalP"/>
    </source>
</evidence>
<dbReference type="InterPro" id="IPR032675">
    <property type="entry name" value="LRR_dom_sf"/>
</dbReference>
<dbReference type="Pfam" id="PF13855">
    <property type="entry name" value="LRR_8"/>
    <property type="match status" value="1"/>
</dbReference>
<accession>A0A7N0UCI6</accession>
<feature type="chain" id="PRO_5029737433" evidence="6">
    <location>
        <begin position="26"/>
        <end position="405"/>
    </location>
</feature>
<dbReference type="InterPro" id="IPR053213">
    <property type="entry name" value="RLP29"/>
</dbReference>
<dbReference type="Proteomes" id="UP000594263">
    <property type="component" value="Unplaced"/>
</dbReference>
<name>A0A7N0UCI6_KALFE</name>
<dbReference type="PANTHER" id="PTHR48009">
    <property type="entry name" value="LEUCINE-RICH REPEAT (LRR) FAMILY PROTEIN"/>
    <property type="match status" value="1"/>
</dbReference>
<dbReference type="PANTHER" id="PTHR48009:SF7">
    <property type="entry name" value="LEUCINE-RICH REPEAT (LRR) FAMILY PROTEIN"/>
    <property type="match status" value="1"/>
</dbReference>
<evidence type="ECO:0000256" key="2">
    <source>
        <dbReference type="ARBA" id="ARBA00022614"/>
    </source>
</evidence>
<keyword evidence="2" id="KW-0433">Leucine-rich repeat</keyword>
<evidence type="ECO:0000313" key="7">
    <source>
        <dbReference type="EnsemblPlants" id="Kaladp0060s0265.1.v1.1.CDS.1"/>
    </source>
</evidence>
<dbReference type="Gramene" id="Kaladp0060s0265.1.v1.1">
    <property type="protein sequence ID" value="Kaladp0060s0265.1.v1.1.CDS.1"/>
    <property type="gene ID" value="Kaladp0060s0265.v1.1"/>
</dbReference>
<proteinExistence type="predicted"/>
<keyword evidence="8" id="KW-1185">Reference proteome</keyword>
<dbReference type="EnsemblPlants" id="Kaladp0060s0265.1.v1.1">
    <property type="protein sequence ID" value="Kaladp0060s0265.1.v1.1.CDS.1"/>
    <property type="gene ID" value="Kaladp0060s0265.v1.1"/>
</dbReference>
<dbReference type="AlphaFoldDB" id="A0A7N0UCI6"/>
<dbReference type="FunFam" id="3.80.10.10:FF:000400">
    <property type="entry name" value="Nuclear pore complex protein NUP107"/>
    <property type="match status" value="1"/>
</dbReference>
<comment type="subcellular location">
    <subcellularLocation>
        <location evidence="1">Membrane</location>
    </subcellularLocation>
</comment>
<dbReference type="InterPro" id="IPR001611">
    <property type="entry name" value="Leu-rich_rpt"/>
</dbReference>
<sequence length="405" mass="44847">MATQLFCNNFAYFLLPIMLLTCAHSITEEVDIEVLRALKDCIDPNSILPLSFLETWNFEMDPCESGGGHFLGVMCTVPKENVPCRVTEIDLDGARYDGFLTQQIGNLTELTVLSLGNNMFRGPIPESVSKLEKLTTLAIQGNYFTGTFPKRFGKLKLLQVLDVSHNRLSGPIPPMISDFRSLTILRLSGNAFTGNIPDLHAVWKLSTLDLSSNMLYGPLPKFPVNLRELVLSHNILTGHVTPIQNQAKLRILDLSDNRFSGAIPHGILSLPKVAFVNVSVNRFTTLEVSKFNGQETQLQTLAARGNRLQGHLPVNLVTVDNLTSIDLGLNRFSGVIPLEYGQKLEMSWQSLYLDGNFLVGNLPPQFTSENQRIRGSISHNCLTCPLTILLCHGGQRTAEECLAQN</sequence>
<evidence type="ECO:0000313" key="8">
    <source>
        <dbReference type="Proteomes" id="UP000594263"/>
    </source>
</evidence>
<feature type="signal peptide" evidence="6">
    <location>
        <begin position="1"/>
        <end position="25"/>
    </location>
</feature>
<protein>
    <submittedName>
        <fullName evidence="7">Uncharacterized protein</fullName>
    </submittedName>
</protein>
<evidence type="ECO:0000256" key="1">
    <source>
        <dbReference type="ARBA" id="ARBA00004370"/>
    </source>
</evidence>